<evidence type="ECO:0000256" key="1">
    <source>
        <dbReference type="SAM" id="MobiDB-lite"/>
    </source>
</evidence>
<dbReference type="GO" id="GO:0003688">
    <property type="term" value="F:DNA replication origin binding"/>
    <property type="evidence" value="ECO:0007669"/>
    <property type="project" value="InterPro"/>
</dbReference>
<dbReference type="EMBL" id="DF237624">
    <property type="protein sequence ID" value="GAQ90696.1"/>
    <property type="molecule type" value="Genomic_DNA"/>
</dbReference>
<feature type="compositionally biased region" description="Basic and acidic residues" evidence="1">
    <location>
        <begin position="402"/>
        <end position="413"/>
    </location>
</feature>
<dbReference type="InterPro" id="IPR003450">
    <property type="entry name" value="Replication_origin-bd"/>
</dbReference>
<reference evidence="3 4" key="1">
    <citation type="journal article" date="2014" name="Nat. Commun.">
        <title>Klebsormidium flaccidum genome reveals primary factors for plant terrestrial adaptation.</title>
        <authorList>
            <person name="Hori K."/>
            <person name="Maruyama F."/>
            <person name="Fujisawa T."/>
            <person name="Togashi T."/>
            <person name="Yamamoto N."/>
            <person name="Seo M."/>
            <person name="Sato S."/>
            <person name="Yamada T."/>
            <person name="Mori H."/>
            <person name="Tajima N."/>
            <person name="Moriyama T."/>
            <person name="Ikeuchi M."/>
            <person name="Watanabe M."/>
            <person name="Wada H."/>
            <person name="Kobayashi K."/>
            <person name="Saito M."/>
            <person name="Masuda T."/>
            <person name="Sasaki-Sekimoto Y."/>
            <person name="Mashiguchi K."/>
            <person name="Awai K."/>
            <person name="Shimojima M."/>
            <person name="Masuda S."/>
            <person name="Iwai M."/>
            <person name="Nobusawa T."/>
            <person name="Narise T."/>
            <person name="Kondo S."/>
            <person name="Saito H."/>
            <person name="Sato R."/>
            <person name="Murakawa M."/>
            <person name="Ihara Y."/>
            <person name="Oshima-Yamada Y."/>
            <person name="Ohtaka K."/>
            <person name="Satoh M."/>
            <person name="Sonobe K."/>
            <person name="Ishii M."/>
            <person name="Ohtani R."/>
            <person name="Kanamori-Sato M."/>
            <person name="Honoki R."/>
            <person name="Miyazaki D."/>
            <person name="Mochizuki H."/>
            <person name="Umetsu J."/>
            <person name="Higashi K."/>
            <person name="Shibata D."/>
            <person name="Kamiya Y."/>
            <person name="Sato N."/>
            <person name="Nakamura Y."/>
            <person name="Tabata S."/>
            <person name="Ida S."/>
            <person name="Kurokawa K."/>
            <person name="Ohta H."/>
        </authorList>
    </citation>
    <scope>NUCLEOTIDE SEQUENCE [LARGE SCALE GENOMIC DNA]</scope>
    <source>
        <strain evidence="3 4">NIES-2285</strain>
    </source>
</reference>
<keyword evidence="4" id="KW-1185">Reference proteome</keyword>
<protein>
    <recommendedName>
        <fullName evidence="2">Replication origin-binding protein domain-containing protein</fullName>
    </recommendedName>
</protein>
<feature type="domain" description="Replication origin-binding protein" evidence="2">
    <location>
        <begin position="583"/>
        <end position="654"/>
    </location>
</feature>
<evidence type="ECO:0000313" key="3">
    <source>
        <dbReference type="EMBL" id="GAQ90696.1"/>
    </source>
</evidence>
<dbReference type="GO" id="GO:0006260">
    <property type="term" value="P:DNA replication"/>
    <property type="evidence" value="ECO:0007669"/>
    <property type="project" value="InterPro"/>
</dbReference>
<feature type="region of interest" description="Disordered" evidence="1">
    <location>
        <begin position="400"/>
        <end position="423"/>
    </location>
</feature>
<proteinExistence type="predicted"/>
<organism evidence="3 4">
    <name type="scientific">Klebsormidium nitens</name>
    <name type="common">Green alga</name>
    <name type="synonym">Ulothrix nitens</name>
    <dbReference type="NCBI Taxonomy" id="105231"/>
    <lineage>
        <taxon>Eukaryota</taxon>
        <taxon>Viridiplantae</taxon>
        <taxon>Streptophyta</taxon>
        <taxon>Klebsormidiophyceae</taxon>
        <taxon>Klebsormidiales</taxon>
        <taxon>Klebsormidiaceae</taxon>
        <taxon>Klebsormidium</taxon>
    </lineage>
</organism>
<evidence type="ECO:0000313" key="4">
    <source>
        <dbReference type="Proteomes" id="UP000054558"/>
    </source>
</evidence>
<sequence length="781" mass="87941">MRDLYRQMEMEEAAARLEGDETLDEALALAPMRREMQRRRAPDEAPATSVPPVAREDLAAVPEPAVHSDPLTGNEVFKKDGFRVLRVREHGTNCFHQRGANPRGRLPGPKFFMQQEAALLNHEAQVVLHKWSGAVVDGVRVPWRSFGSYPDWETARSHLEGRHGSVTEIIQNGKPCKPYLDLDGTDGLPFRRQPVVGADGEVVEDGERYGAEEVIRIIEKWAGVVFKEQYDCELHPSSFVWIESPGQTKFSLHLTINQLSPRQLVFGSNTEGALHFARRLKKRALQFDPAVAALIDLNVYTKDREWRTPGSAKVEKPESVLSYIDPAHSWKDALVTWLEPPEARDEVKLPFEVPQRLHEKFSNPRVMSERGTERSSKNEEFVKARMLALLRERLHPSAYEEGPDRYNYSDRTEPQNTEGGDSDVPCVERAYCLGDLFEDNISYETGAVKVDMEHLTRVPGASTPELVAEVAAGRRMPNDLMKLNTVANEWIEGRFRLLGIRSGVNTGKTVFCGAVGDELWQASGRAHTSIMITYRVAQAQDLKARFPRTANYLDLKADYDHKNVWFPDPDNKHNLLTALQSRKDFPEIVVQVDSLLNLRRGSIGEVAPFDLVILDEVASILAHLSAATVRNGMETSELFLEIVQRAKRVLAMDDGYGQREHDFFQLAHVPGKLVINTRRAAVPLTFRVSQDEKKWLDRIIEDLAAGKNVVVVSMSAKVLDRIRDRVTSHHALRLADTDILIHKALSGGETTALLKNVAESWKVRLLMYSPTVEAGVNFDIP</sequence>
<dbReference type="GO" id="GO:0005524">
    <property type="term" value="F:ATP binding"/>
    <property type="evidence" value="ECO:0007669"/>
    <property type="project" value="InterPro"/>
</dbReference>
<accession>A0A1Y1IPI4</accession>
<dbReference type="AlphaFoldDB" id="A0A1Y1IPI4"/>
<evidence type="ECO:0000259" key="2">
    <source>
        <dbReference type="Pfam" id="PF02399"/>
    </source>
</evidence>
<name>A0A1Y1IPI4_KLENI</name>
<gene>
    <name evidence="3" type="ORF">KFL_006750020</name>
</gene>
<dbReference type="Proteomes" id="UP000054558">
    <property type="component" value="Unassembled WGS sequence"/>
</dbReference>
<dbReference type="Pfam" id="PF02399">
    <property type="entry name" value="Herpes_ori_bp"/>
    <property type="match status" value="1"/>
</dbReference>